<keyword evidence="4" id="KW-0411">Iron-sulfur</keyword>
<dbReference type="PROSITE" id="PS51296">
    <property type="entry name" value="RIESKE"/>
    <property type="match status" value="1"/>
</dbReference>
<feature type="domain" description="Rieske" evidence="5">
    <location>
        <begin position="1"/>
        <end position="96"/>
    </location>
</feature>
<dbReference type="InterPro" id="IPR036922">
    <property type="entry name" value="Rieske_2Fe-2S_sf"/>
</dbReference>
<dbReference type="InterPro" id="IPR017941">
    <property type="entry name" value="Rieske_2Fe-2S"/>
</dbReference>
<dbReference type="CDD" id="cd03528">
    <property type="entry name" value="Rieske_RO_ferredoxin"/>
    <property type="match status" value="1"/>
</dbReference>
<accession>A0A6J6UGG5</accession>
<gene>
    <name evidence="6" type="ORF">UFOPK2844_00900</name>
</gene>
<dbReference type="GO" id="GO:0046872">
    <property type="term" value="F:metal ion binding"/>
    <property type="evidence" value="ECO:0007669"/>
    <property type="project" value="UniProtKB-KW"/>
</dbReference>
<protein>
    <submittedName>
        <fullName evidence="6">Unannotated protein</fullName>
    </submittedName>
</protein>
<dbReference type="PANTHER" id="PTHR21496:SF23">
    <property type="entry name" value="3-PHENYLPROPIONATE_CINNAMIC ACID DIOXYGENASE FERREDOXIN SUBUNIT"/>
    <property type="match status" value="1"/>
</dbReference>
<proteinExistence type="predicted"/>
<evidence type="ECO:0000256" key="3">
    <source>
        <dbReference type="ARBA" id="ARBA00023004"/>
    </source>
</evidence>
<keyword evidence="2" id="KW-0479">Metal-binding</keyword>
<dbReference type="GO" id="GO:0051537">
    <property type="term" value="F:2 iron, 2 sulfur cluster binding"/>
    <property type="evidence" value="ECO:0007669"/>
    <property type="project" value="UniProtKB-KW"/>
</dbReference>
<dbReference type="PANTHER" id="PTHR21496">
    <property type="entry name" value="FERREDOXIN-RELATED"/>
    <property type="match status" value="1"/>
</dbReference>
<dbReference type="SUPFAM" id="SSF50022">
    <property type="entry name" value="ISP domain"/>
    <property type="match status" value="1"/>
</dbReference>
<dbReference type="EMBL" id="CAEZZG010000013">
    <property type="protein sequence ID" value="CAB4758158.1"/>
    <property type="molecule type" value="Genomic_DNA"/>
</dbReference>
<reference evidence="6" key="1">
    <citation type="submission" date="2020-05" db="EMBL/GenBank/DDBJ databases">
        <authorList>
            <person name="Chiriac C."/>
            <person name="Salcher M."/>
            <person name="Ghai R."/>
            <person name="Kavagutti S V."/>
        </authorList>
    </citation>
    <scope>NUCLEOTIDE SEQUENCE</scope>
</reference>
<keyword evidence="3" id="KW-0408">Iron</keyword>
<organism evidence="6">
    <name type="scientific">freshwater metagenome</name>
    <dbReference type="NCBI Taxonomy" id="449393"/>
    <lineage>
        <taxon>unclassified sequences</taxon>
        <taxon>metagenomes</taxon>
        <taxon>ecological metagenomes</taxon>
    </lineage>
</organism>
<dbReference type="Gene3D" id="2.102.10.10">
    <property type="entry name" value="Rieske [2Fe-2S] iron-sulphur domain"/>
    <property type="match status" value="1"/>
</dbReference>
<evidence type="ECO:0000256" key="1">
    <source>
        <dbReference type="ARBA" id="ARBA00022714"/>
    </source>
</evidence>
<evidence type="ECO:0000256" key="4">
    <source>
        <dbReference type="ARBA" id="ARBA00023014"/>
    </source>
</evidence>
<sequence>MAELSFASLIERKPVKVDLEGTPVCVTKIGEEIFAIADTCSHSDASLSEGDVTDFKIECWLHGAEFDLRTGEVLTPPASIPVETFEVKRIDDVVTISSRKSAKG</sequence>
<evidence type="ECO:0000259" key="5">
    <source>
        <dbReference type="PROSITE" id="PS51296"/>
    </source>
</evidence>
<keyword evidence="1" id="KW-0001">2Fe-2S</keyword>
<evidence type="ECO:0000256" key="2">
    <source>
        <dbReference type="ARBA" id="ARBA00022723"/>
    </source>
</evidence>
<dbReference type="AlphaFoldDB" id="A0A6J6UGG5"/>
<dbReference type="Pfam" id="PF00355">
    <property type="entry name" value="Rieske"/>
    <property type="match status" value="1"/>
</dbReference>
<evidence type="ECO:0000313" key="6">
    <source>
        <dbReference type="EMBL" id="CAB4758158.1"/>
    </source>
</evidence>
<name>A0A6J6UGG5_9ZZZZ</name>